<organism evidence="1 2">
    <name type="scientific">Caligus rogercresseyi</name>
    <name type="common">Sea louse</name>
    <dbReference type="NCBI Taxonomy" id="217165"/>
    <lineage>
        <taxon>Eukaryota</taxon>
        <taxon>Metazoa</taxon>
        <taxon>Ecdysozoa</taxon>
        <taxon>Arthropoda</taxon>
        <taxon>Crustacea</taxon>
        <taxon>Multicrustacea</taxon>
        <taxon>Hexanauplia</taxon>
        <taxon>Copepoda</taxon>
        <taxon>Siphonostomatoida</taxon>
        <taxon>Caligidae</taxon>
        <taxon>Caligus</taxon>
    </lineage>
</organism>
<sequence length="138" mass="15289">MLLAGSTSSGLLFVVSTISNYDKQGISQNYTEGLPEFATVNGLESNLGDIPSGIRLNKTQIYLDCSSDFMNITLTFMEKFYGIVYADYNSENNDYDRTCRINGDGHIKRELILSLKGCGTVQVSHSFFMVFSPAAKKK</sequence>
<dbReference type="PANTHER" id="PTHR46560:SF11">
    <property type="entry name" value="GH09980P"/>
    <property type="match status" value="1"/>
</dbReference>
<dbReference type="Proteomes" id="UP000595437">
    <property type="component" value="Chromosome 1"/>
</dbReference>
<evidence type="ECO:0008006" key="3">
    <source>
        <dbReference type="Google" id="ProtNLM"/>
    </source>
</evidence>
<evidence type="ECO:0000313" key="2">
    <source>
        <dbReference type="Proteomes" id="UP000595437"/>
    </source>
</evidence>
<accession>A0A7T8QUP8</accession>
<name>A0A7T8QUP8_CALRO</name>
<evidence type="ECO:0000313" key="1">
    <source>
        <dbReference type="EMBL" id="QQP55747.1"/>
    </source>
</evidence>
<proteinExistence type="predicted"/>
<gene>
    <name evidence="1" type="ORF">FKW44_000189</name>
</gene>
<protein>
    <recommendedName>
        <fullName evidence="3">ZP domain-containing protein</fullName>
    </recommendedName>
</protein>
<dbReference type="EMBL" id="CP045890">
    <property type="protein sequence ID" value="QQP55747.1"/>
    <property type="molecule type" value="Genomic_DNA"/>
</dbReference>
<dbReference type="AlphaFoldDB" id="A0A7T8QUP8"/>
<keyword evidence="2" id="KW-1185">Reference proteome</keyword>
<reference evidence="2" key="1">
    <citation type="submission" date="2021-01" db="EMBL/GenBank/DDBJ databases">
        <title>Caligus Genome Assembly.</title>
        <authorList>
            <person name="Gallardo-Escarate C."/>
        </authorList>
    </citation>
    <scope>NUCLEOTIDE SEQUENCE [LARGE SCALE GENOMIC DNA]</scope>
</reference>
<dbReference type="OrthoDB" id="10070678at2759"/>
<dbReference type="PANTHER" id="PTHR46560">
    <property type="entry name" value="CYPHER, ISOFORM B"/>
    <property type="match status" value="1"/>
</dbReference>